<dbReference type="GO" id="GO:0005929">
    <property type="term" value="C:cilium"/>
    <property type="evidence" value="ECO:0007669"/>
    <property type="project" value="TreeGrafter"/>
</dbReference>
<dbReference type="GO" id="GO:0061512">
    <property type="term" value="P:protein localization to cilium"/>
    <property type="evidence" value="ECO:0007669"/>
    <property type="project" value="TreeGrafter"/>
</dbReference>
<dbReference type="Proteomes" id="UP000784294">
    <property type="component" value="Unassembled WGS sequence"/>
</dbReference>
<dbReference type="Pfam" id="PF01167">
    <property type="entry name" value="Tub"/>
    <property type="match status" value="1"/>
</dbReference>
<organism evidence="4 5">
    <name type="scientific">Protopolystoma xenopodis</name>
    <dbReference type="NCBI Taxonomy" id="117903"/>
    <lineage>
        <taxon>Eukaryota</taxon>
        <taxon>Metazoa</taxon>
        <taxon>Spiralia</taxon>
        <taxon>Lophotrochozoa</taxon>
        <taxon>Platyhelminthes</taxon>
        <taxon>Monogenea</taxon>
        <taxon>Polyopisthocotylea</taxon>
        <taxon>Polystomatidea</taxon>
        <taxon>Polystomatidae</taxon>
        <taxon>Protopolystoma</taxon>
    </lineage>
</organism>
<comment type="caution">
    <text evidence="4">The sequence shown here is derived from an EMBL/GenBank/DDBJ whole genome shotgun (WGS) entry which is preliminary data.</text>
</comment>
<dbReference type="PANTHER" id="PTHR16517:SF7">
    <property type="entry name" value="PROTEIN KING TUBBY"/>
    <property type="match status" value="1"/>
</dbReference>
<gene>
    <name evidence="4" type="ORF">PXEA_LOCUS15306</name>
</gene>
<protein>
    <recommendedName>
        <fullName evidence="3">Tubby C-terminal domain-containing protein</fullName>
    </recommendedName>
</protein>
<feature type="domain" description="Tubby C-terminal" evidence="3">
    <location>
        <begin position="5"/>
        <end position="95"/>
    </location>
</feature>
<evidence type="ECO:0000259" key="3">
    <source>
        <dbReference type="Pfam" id="PF01167"/>
    </source>
</evidence>
<dbReference type="InterPro" id="IPR025659">
    <property type="entry name" value="Tubby-like_C"/>
</dbReference>
<evidence type="ECO:0000313" key="5">
    <source>
        <dbReference type="Proteomes" id="UP000784294"/>
    </source>
</evidence>
<dbReference type="PRINTS" id="PR01573">
    <property type="entry name" value="SUPERTUBBY"/>
</dbReference>
<dbReference type="Gene3D" id="3.20.90.10">
    <property type="entry name" value="Tubby Protein, Chain A"/>
    <property type="match status" value="1"/>
</dbReference>
<dbReference type="InterPro" id="IPR000007">
    <property type="entry name" value="Tubby_C"/>
</dbReference>
<evidence type="ECO:0000313" key="4">
    <source>
        <dbReference type="EMBL" id="VEL21866.1"/>
    </source>
</evidence>
<evidence type="ECO:0000256" key="1">
    <source>
        <dbReference type="ARBA" id="ARBA00007129"/>
    </source>
</evidence>
<keyword evidence="5" id="KW-1185">Reference proteome</keyword>
<name>A0A448WWI9_9PLAT</name>
<comment type="similarity">
    <text evidence="1">Belongs to the TUB family.</text>
</comment>
<feature type="compositionally biased region" description="Low complexity" evidence="2">
    <location>
        <begin position="157"/>
        <end position="166"/>
    </location>
</feature>
<dbReference type="SUPFAM" id="SSF54518">
    <property type="entry name" value="Tubby C-terminal domain-like"/>
    <property type="match status" value="1"/>
</dbReference>
<evidence type="ECO:0000256" key="2">
    <source>
        <dbReference type="SAM" id="MobiDB-lite"/>
    </source>
</evidence>
<dbReference type="AlphaFoldDB" id="A0A448WWI9"/>
<dbReference type="OrthoDB" id="8775810at2759"/>
<sequence>MNLLKGVTMRCRISRDKRGVDRGIYPTYFLHLEREDDRRFFLLAARRRKRSATSNYLISCDATDLSRDGDAYVGKLRANFLGTQFIIYGNGRSSQPLASPTSDLITGILRSSTDDSTVAVIEENKTLSPAQLAGGKSRTNGIHSSVCSSASSNGESAKAALSSSSSTEISTPGHVSDSGEQRRELAAILYVGLLV</sequence>
<reference evidence="4" key="1">
    <citation type="submission" date="2018-11" db="EMBL/GenBank/DDBJ databases">
        <authorList>
            <consortium name="Pathogen Informatics"/>
        </authorList>
    </citation>
    <scope>NUCLEOTIDE SEQUENCE</scope>
</reference>
<dbReference type="PANTHER" id="PTHR16517">
    <property type="entry name" value="TUBBY-RELATED"/>
    <property type="match status" value="1"/>
</dbReference>
<proteinExistence type="inferred from homology"/>
<feature type="region of interest" description="Disordered" evidence="2">
    <location>
        <begin position="157"/>
        <end position="178"/>
    </location>
</feature>
<dbReference type="EMBL" id="CAAALY010053502">
    <property type="protein sequence ID" value="VEL21866.1"/>
    <property type="molecule type" value="Genomic_DNA"/>
</dbReference>
<accession>A0A448WWI9</accession>